<gene>
    <name evidence="2" type="ORF">TRIVIDRAFT_224443</name>
</gene>
<dbReference type="Gene3D" id="2.40.160.20">
    <property type="match status" value="1"/>
</dbReference>
<proteinExistence type="predicted"/>
<protein>
    <submittedName>
        <fullName evidence="2">Uncharacterized protein</fullName>
    </submittedName>
</protein>
<evidence type="ECO:0000313" key="3">
    <source>
        <dbReference type="Proteomes" id="UP000007115"/>
    </source>
</evidence>
<dbReference type="RefSeq" id="XP_013953960.1">
    <property type="nucleotide sequence ID" value="XM_014098485.1"/>
</dbReference>
<comment type="caution">
    <text evidence="2">The sequence shown here is derived from an EMBL/GenBank/DDBJ whole genome shotgun (WGS) entry which is preliminary data.</text>
</comment>
<dbReference type="Pfam" id="PF11578">
    <property type="entry name" value="DUF3237"/>
    <property type="match status" value="1"/>
</dbReference>
<dbReference type="OrthoDB" id="2544694at2759"/>
<name>G9N078_HYPVG</name>
<keyword evidence="3" id="KW-1185">Reference proteome</keyword>
<feature type="signal peptide" evidence="1">
    <location>
        <begin position="1"/>
        <end position="21"/>
    </location>
</feature>
<accession>G9N078</accession>
<feature type="chain" id="PRO_5003524397" evidence="1">
    <location>
        <begin position="22"/>
        <end position="174"/>
    </location>
</feature>
<evidence type="ECO:0000313" key="2">
    <source>
        <dbReference type="EMBL" id="EHK19760.1"/>
    </source>
</evidence>
<organism evidence="2 3">
    <name type="scientific">Hypocrea virens (strain Gv29-8 / FGSC 10586)</name>
    <name type="common">Gliocladium virens</name>
    <name type="synonym">Trichoderma virens</name>
    <dbReference type="NCBI Taxonomy" id="413071"/>
    <lineage>
        <taxon>Eukaryota</taxon>
        <taxon>Fungi</taxon>
        <taxon>Dikarya</taxon>
        <taxon>Ascomycota</taxon>
        <taxon>Pezizomycotina</taxon>
        <taxon>Sordariomycetes</taxon>
        <taxon>Hypocreomycetidae</taxon>
        <taxon>Hypocreales</taxon>
        <taxon>Hypocreaceae</taxon>
        <taxon>Trichoderma</taxon>
    </lineage>
</organism>
<dbReference type="PANTHER" id="PTHR37315:SF1">
    <property type="entry name" value="UPF0311 PROTEIN BLR7842"/>
    <property type="match status" value="1"/>
</dbReference>
<dbReference type="VEuPathDB" id="FungiDB:TRIVIDRAFT_224443"/>
<sequence>MAVRLLQPLLLLVANVAFSLGHNIQNTPTPNVSYFGTMHLTFGDFLIVGNTPTGSPIITATQAGNITGPDFEGQLALPAGDWAWVDSTNHIHIDGRYQFKLTDGSIIYVQATGVSPATGSETDLPTKMYLRPSFLTGAEKYFYMNYMVSTALVRRNGLDLTLDIWEVTWPDVQR</sequence>
<dbReference type="GeneID" id="25791865"/>
<dbReference type="EMBL" id="ABDF02000082">
    <property type="protein sequence ID" value="EHK19760.1"/>
    <property type="molecule type" value="Genomic_DNA"/>
</dbReference>
<dbReference type="AlphaFoldDB" id="G9N078"/>
<evidence type="ECO:0000256" key="1">
    <source>
        <dbReference type="SAM" id="SignalP"/>
    </source>
</evidence>
<dbReference type="HOGENOM" id="CLU_096872_4_1_1"/>
<keyword evidence="1" id="KW-0732">Signal</keyword>
<dbReference type="STRING" id="413071.G9N078"/>
<reference evidence="2 3" key="1">
    <citation type="journal article" date="2011" name="Genome Biol.">
        <title>Comparative genome sequence analysis underscores mycoparasitism as the ancestral life style of Trichoderma.</title>
        <authorList>
            <person name="Kubicek C.P."/>
            <person name="Herrera-Estrella A."/>
            <person name="Seidl-Seiboth V."/>
            <person name="Martinez D.A."/>
            <person name="Druzhinina I.S."/>
            <person name="Thon M."/>
            <person name="Zeilinger S."/>
            <person name="Casas-Flores S."/>
            <person name="Horwitz B.A."/>
            <person name="Mukherjee P.K."/>
            <person name="Mukherjee M."/>
            <person name="Kredics L."/>
            <person name="Alcaraz L.D."/>
            <person name="Aerts A."/>
            <person name="Antal Z."/>
            <person name="Atanasova L."/>
            <person name="Cervantes-Badillo M.G."/>
            <person name="Challacombe J."/>
            <person name="Chertkov O."/>
            <person name="McCluskey K."/>
            <person name="Coulpier F."/>
            <person name="Deshpande N."/>
            <person name="von Doehren H."/>
            <person name="Ebbole D.J."/>
            <person name="Esquivel-Naranjo E.U."/>
            <person name="Fekete E."/>
            <person name="Flipphi M."/>
            <person name="Glaser F."/>
            <person name="Gomez-Rodriguez E.Y."/>
            <person name="Gruber S."/>
            <person name="Han C."/>
            <person name="Henrissat B."/>
            <person name="Hermosa R."/>
            <person name="Hernandez-Onate M."/>
            <person name="Karaffa L."/>
            <person name="Kosti I."/>
            <person name="Le Crom S."/>
            <person name="Lindquist E."/>
            <person name="Lucas S."/>
            <person name="Luebeck M."/>
            <person name="Luebeck P.S."/>
            <person name="Margeot A."/>
            <person name="Metz B."/>
            <person name="Misra M."/>
            <person name="Nevalainen H."/>
            <person name="Omann M."/>
            <person name="Packer N."/>
            <person name="Perrone G."/>
            <person name="Uresti-Rivera E.E."/>
            <person name="Salamov A."/>
            <person name="Schmoll M."/>
            <person name="Seiboth B."/>
            <person name="Shapiro H."/>
            <person name="Sukno S."/>
            <person name="Tamayo-Ramos J.A."/>
            <person name="Tisch D."/>
            <person name="Wiest A."/>
            <person name="Wilkinson H.H."/>
            <person name="Zhang M."/>
            <person name="Coutinho P.M."/>
            <person name="Kenerley C.M."/>
            <person name="Monte E."/>
            <person name="Baker S.E."/>
            <person name="Grigoriev I.V."/>
        </authorList>
    </citation>
    <scope>NUCLEOTIDE SEQUENCE [LARGE SCALE GENOMIC DNA]</scope>
    <source>
        <strain evidence="3">Gv29-8 / FGSC 10586</strain>
    </source>
</reference>
<dbReference type="InParanoid" id="G9N078"/>
<dbReference type="InterPro" id="IPR020915">
    <property type="entry name" value="UPF0311"/>
</dbReference>
<dbReference type="Proteomes" id="UP000007115">
    <property type="component" value="Unassembled WGS sequence"/>
</dbReference>
<dbReference type="PANTHER" id="PTHR37315">
    <property type="entry name" value="UPF0311 PROTEIN BLR7842"/>
    <property type="match status" value="1"/>
</dbReference>